<evidence type="ECO:0000313" key="8">
    <source>
        <dbReference type="EMBL" id="QBH66516.1"/>
    </source>
</evidence>
<organism evidence="1 15">
    <name type="scientific">Phthorimaea operculella granulovirus</name>
    <dbReference type="NCBI Taxonomy" id="192584"/>
    <lineage>
        <taxon>Viruses</taxon>
        <taxon>Viruses incertae sedis</taxon>
        <taxon>Naldaviricetes</taxon>
        <taxon>Lefavirales</taxon>
        <taxon>Baculoviridae</taxon>
        <taxon>Betabaculovirus</taxon>
        <taxon>Betabaculovirus phoperculellae</taxon>
    </lineage>
</organism>
<dbReference type="EMBL" id="MK033575">
    <property type="protein sequence ID" value="QBH67165.1"/>
    <property type="molecule type" value="Genomic_DNA"/>
</dbReference>
<dbReference type="EMBL" id="MK033568">
    <property type="protein sequence ID" value="QBH66256.1"/>
    <property type="molecule type" value="Genomic_DNA"/>
</dbReference>
<evidence type="ECO:0000313" key="4">
    <source>
        <dbReference type="EMBL" id="QBH65996.1"/>
    </source>
</evidence>
<evidence type="ECO:0000313" key="15">
    <source>
        <dbReference type="Proteomes" id="UP000202706"/>
    </source>
</evidence>
<protein>
    <recommendedName>
        <fullName evidence="16">Per os infectivity factor 3</fullName>
    </recommendedName>
</protein>
<dbReference type="Pfam" id="PF05006">
    <property type="entry name" value="PIF3"/>
    <property type="match status" value="1"/>
</dbReference>
<evidence type="ECO:0008006" key="16">
    <source>
        <dbReference type="Google" id="ProtNLM"/>
    </source>
</evidence>
<evidence type="ECO:0000313" key="14">
    <source>
        <dbReference type="EMBL" id="QBH67295.1"/>
    </source>
</evidence>
<dbReference type="RefSeq" id="NP_663196.1">
    <property type="nucleotide sequence ID" value="NC_004062.1"/>
</dbReference>
<evidence type="ECO:0000313" key="2">
    <source>
        <dbReference type="EMBL" id="ANY57420.1"/>
    </source>
</evidence>
<evidence type="ECO:0000313" key="9">
    <source>
        <dbReference type="EMBL" id="QBH66646.1"/>
    </source>
</evidence>
<evidence type="ECO:0000313" key="10">
    <source>
        <dbReference type="EMBL" id="QBH66776.1"/>
    </source>
</evidence>
<dbReference type="OrthoDB" id="9997at10239"/>
<dbReference type="EMBL" id="MK033573">
    <property type="protein sequence ID" value="QBH66906.1"/>
    <property type="molecule type" value="Genomic_DNA"/>
</dbReference>
<gene>
    <name evidence="1" type="primary">PhopGV031</name>
    <name evidence="2" type="ORF">PhopGVgp031</name>
</gene>
<dbReference type="EMBL" id="MK033570">
    <property type="protein sequence ID" value="QBH66516.1"/>
    <property type="molecule type" value="Genomic_DNA"/>
</dbReference>
<dbReference type="EMBL" id="MK033576">
    <property type="protein sequence ID" value="QBH67295.1"/>
    <property type="molecule type" value="Genomic_DNA"/>
</dbReference>
<evidence type="ECO:0000313" key="7">
    <source>
        <dbReference type="EMBL" id="QBH66386.1"/>
    </source>
</evidence>
<dbReference type="EMBL" id="MK033574">
    <property type="protein sequence ID" value="QBH67035.1"/>
    <property type="molecule type" value="Genomic_DNA"/>
</dbReference>
<sequence>MIIVLLLVIMTILIMLSTKKRTNIEHMVNLAPFDRNNIFDCEQINVPCVSHDQCRDNCLGMMRCNDAGFCGPGNTFVVRPETCDIERGLITVYTDVGLLCISLYRDVIDDSGQLRPYICSGGTMTINLEDGPFSIEDCVCPPNHTKFSFTSGAFTRAIPVCVPNIMAALYRRVYGEN</sequence>
<dbReference type="InterPro" id="IPR007703">
    <property type="entry name" value="PIF3"/>
</dbReference>
<dbReference type="EMBL" id="MK033566">
    <property type="protein sequence ID" value="QBH65996.1"/>
    <property type="molecule type" value="Genomic_DNA"/>
</dbReference>
<name>Q8JS28_9BBAC</name>
<dbReference type="EMBL" id="MK033569">
    <property type="protein sequence ID" value="QBH66386.1"/>
    <property type="molecule type" value="Genomic_DNA"/>
</dbReference>
<dbReference type="KEGG" id="vg:949348"/>
<dbReference type="EMBL" id="KU666536">
    <property type="protein sequence ID" value="ANY57420.1"/>
    <property type="molecule type" value="Genomic_DNA"/>
</dbReference>
<evidence type="ECO:0000313" key="3">
    <source>
        <dbReference type="EMBL" id="QBH65866.1"/>
    </source>
</evidence>
<reference evidence="2" key="3">
    <citation type="journal article" date="2016" name="Arch. Virol.">
        <title>The comparative analysis of complete genome sequences from two South African betabaculoviruses: Phthorimaea operculella granulovirus and Plutella xylostella granulovirus.</title>
        <authorList>
            <person name="Jukes M.D."/>
            <person name="Motsoeneng B.M."/>
            <person name="Knox C.M."/>
            <person name="Hill M.P."/>
            <person name="Moore S.D."/>
        </authorList>
    </citation>
    <scope>NUCLEOTIDE SEQUENCE</scope>
    <source>
        <strain evidence="2">SA</strain>
    </source>
</reference>
<dbReference type="EMBL" id="MK033571">
    <property type="protein sequence ID" value="QBH66646.1"/>
    <property type="molecule type" value="Genomic_DNA"/>
</dbReference>
<evidence type="ECO:0000313" key="12">
    <source>
        <dbReference type="EMBL" id="QBH67035.1"/>
    </source>
</evidence>
<keyword evidence="15" id="KW-1185">Reference proteome</keyword>
<dbReference type="EMBL" id="MK033567">
    <property type="protein sequence ID" value="QBH66126.1"/>
    <property type="molecule type" value="Genomic_DNA"/>
</dbReference>
<reference evidence="3" key="4">
    <citation type="journal article" date="2019" name="J. Gen. Virol.">
        <title>Elucidating the genetic diversity of Phthorimaea operculella granulovirus (PhopGV).</title>
        <authorList>
            <person name="Larem A."/>
            <person name="Ben-Tiba S."/>
            <person name="Wennmann J.T."/>
            <person name="Gueli Alletti G."/>
            <person name="Jehle J.A."/>
        </authorList>
    </citation>
    <scope>NUCLEOTIDE SEQUENCE</scope>
    <source>
        <strain evidence="3">PhopGV-CR3.1</strain>
        <strain evidence="4">PhopGV-CR5.1</strain>
        <strain evidence="5">PhopGV-GR1.1</strain>
        <strain evidence="6">PhopGV-GR1.2</strain>
        <strain evidence="7">PhopGV-GR2.1</strain>
        <strain evidence="8">PhopGV-IT1.1</strain>
        <strain evidence="9">PhopGV-LS1.1</strain>
        <strain evidence="10">PhopGV-LS1.2</strain>
        <strain evidence="11">PhopGV-LS2.1</strain>
        <strain evidence="12">PhopGV-LS3.1</strain>
        <strain evidence="13">PhopGV-R</strain>
        <strain evidence="14">PhopGV-Ym.1</strain>
    </source>
</reference>
<accession>Q8JS28</accession>
<dbReference type="GeneID" id="949348"/>
<evidence type="ECO:0000313" key="1">
    <source>
        <dbReference type="EMBL" id="AAM70229.1"/>
    </source>
</evidence>
<reference evidence="1" key="2">
    <citation type="submission" date="2002-04" db="EMBL/GenBank/DDBJ databases">
        <title>The complete sequence of the potato tuber moth, Phthorimaea operculella, granulovirus.</title>
        <authorList>
            <person name="Croizier L."/>
            <person name="Taha A."/>
            <person name="Croizier G."/>
            <person name="Lopez Ferber M."/>
        </authorList>
    </citation>
    <scope>NUCLEOTIDE SEQUENCE</scope>
</reference>
<reference evidence="15" key="1">
    <citation type="journal article" date="2000" name="Virus Genes">
        <title>Comparative analysis of the granulin regions of the Phthorimaea operculella and Spodoptera littoralis granuloviruses.</title>
        <authorList>
            <person name="Taha A."/>
            <person name="Nour-El-Din A."/>
            <person name="Croizier L."/>
            <person name="Ferber M.L."/>
            <person name="Croizier G."/>
        </authorList>
    </citation>
    <scope>NUCLEOTIDE SEQUENCE [LARGE SCALE GENOMIC DNA]</scope>
</reference>
<dbReference type="Proteomes" id="UP000202706">
    <property type="component" value="Segment"/>
</dbReference>
<proteinExistence type="predicted"/>
<evidence type="ECO:0000313" key="6">
    <source>
        <dbReference type="EMBL" id="QBH66256.1"/>
    </source>
</evidence>
<dbReference type="EMBL" id="MK033572">
    <property type="protein sequence ID" value="QBH66776.1"/>
    <property type="molecule type" value="Genomic_DNA"/>
</dbReference>
<evidence type="ECO:0000313" key="13">
    <source>
        <dbReference type="EMBL" id="QBH67165.1"/>
    </source>
</evidence>
<evidence type="ECO:0000313" key="11">
    <source>
        <dbReference type="EMBL" id="QBH66906.1"/>
    </source>
</evidence>
<dbReference type="EMBL" id="AF499596">
    <property type="protein sequence ID" value="AAM70229.1"/>
    <property type="molecule type" value="Genomic_DNA"/>
</dbReference>
<evidence type="ECO:0000313" key="5">
    <source>
        <dbReference type="EMBL" id="QBH66126.1"/>
    </source>
</evidence>
<dbReference type="EMBL" id="MK033565">
    <property type="protein sequence ID" value="QBH65866.1"/>
    <property type="molecule type" value="Genomic_DNA"/>
</dbReference>